<gene>
    <name evidence="2" type="ORF">TM49_18845</name>
</gene>
<feature type="chain" id="PRO_5002295257" description="Lipoprotein" evidence="1">
    <location>
        <begin position="23"/>
        <end position="164"/>
    </location>
</feature>
<dbReference type="PROSITE" id="PS51257">
    <property type="entry name" value="PROKAR_LIPOPROTEIN"/>
    <property type="match status" value="1"/>
</dbReference>
<proteinExistence type="predicted"/>
<protein>
    <recommendedName>
        <fullName evidence="4">Lipoprotein</fullName>
    </recommendedName>
</protein>
<organism evidence="2 3">
    <name type="scientific">Martelella endophytica</name>
    <dbReference type="NCBI Taxonomy" id="1486262"/>
    <lineage>
        <taxon>Bacteria</taxon>
        <taxon>Pseudomonadati</taxon>
        <taxon>Pseudomonadota</taxon>
        <taxon>Alphaproteobacteria</taxon>
        <taxon>Hyphomicrobiales</taxon>
        <taxon>Aurantimonadaceae</taxon>
        <taxon>Martelella</taxon>
    </lineage>
</organism>
<feature type="signal peptide" evidence="1">
    <location>
        <begin position="1"/>
        <end position="22"/>
    </location>
</feature>
<dbReference type="SUPFAM" id="SSF117074">
    <property type="entry name" value="Hypothetical protein PA1324"/>
    <property type="match status" value="1"/>
</dbReference>
<keyword evidence="1" id="KW-0732">Signal</keyword>
<dbReference type="AlphaFoldDB" id="A0A0D5LT41"/>
<dbReference type="HOGENOM" id="CLU_101782_0_0_5"/>
<dbReference type="STRING" id="1486262.TM49_18845"/>
<dbReference type="PATRIC" id="fig|1486262.3.peg.3899"/>
<evidence type="ECO:0000256" key="1">
    <source>
        <dbReference type="SAM" id="SignalP"/>
    </source>
</evidence>
<evidence type="ECO:0000313" key="3">
    <source>
        <dbReference type="Proteomes" id="UP000032611"/>
    </source>
</evidence>
<evidence type="ECO:0000313" key="2">
    <source>
        <dbReference type="EMBL" id="AJY47266.1"/>
    </source>
</evidence>
<name>A0A0D5LT41_MAREN</name>
<keyword evidence="3" id="KW-1185">Reference proteome</keyword>
<dbReference type="KEGG" id="mey:TM49_18845"/>
<evidence type="ECO:0008006" key="4">
    <source>
        <dbReference type="Google" id="ProtNLM"/>
    </source>
</evidence>
<reference evidence="2 3" key="1">
    <citation type="journal article" date="2015" name="Genome Announc.">
        <title>Complete genome sequence of Martelella endophytica YC6887, which has antifungal activity associated with a halophyte.</title>
        <authorList>
            <person name="Khan A."/>
            <person name="Khan H."/>
            <person name="Chung E.J."/>
            <person name="Hossain M.T."/>
            <person name="Chung Y.R."/>
        </authorList>
    </citation>
    <scope>NUCLEOTIDE SEQUENCE [LARGE SCALE GENOMIC DNA]</scope>
    <source>
        <strain evidence="2">YC6887</strain>
    </source>
</reference>
<dbReference type="Proteomes" id="UP000032611">
    <property type="component" value="Chromosome"/>
</dbReference>
<accession>A0A0D5LT41</accession>
<dbReference type="EMBL" id="CP010803">
    <property type="protein sequence ID" value="AJY47266.1"/>
    <property type="molecule type" value="Genomic_DNA"/>
</dbReference>
<sequence>MMMRPALALLVTLIAATGCVTAPEPKTAFNADEAAFVHAEGRNTITGQAFLRRNDGVVVYAAGSDVHLIPKTAYSTERMDGIYRGAKINTYIQSPPMPDGYLAAMRDTRADGEGRFAFAGVADGSYYIVTTVEWLVGYTPQGGNLMEEVSVKGGETRDIIMTGR</sequence>